<name>A0A183P509_9TREM</name>
<accession>A0A183P509</accession>
<reference evidence="1 2" key="1">
    <citation type="submission" date="2018-11" db="EMBL/GenBank/DDBJ databases">
        <authorList>
            <consortium name="Pathogen Informatics"/>
        </authorList>
    </citation>
    <scope>NUCLEOTIDE SEQUENCE [LARGE SCALE GENOMIC DNA]</scope>
    <source>
        <strain>Denwood</strain>
        <strain evidence="2">Zambia</strain>
    </source>
</reference>
<evidence type="ECO:0000313" key="2">
    <source>
        <dbReference type="Proteomes" id="UP000269396"/>
    </source>
</evidence>
<sequence length="78" mass="8582">MGESCMKSPNTMRQHLFKDLCELVKEQSDAANIRDGLLASGHPCDLNQIQSVVVAKRKLDSEYATTVSFTNTTVPDVP</sequence>
<gene>
    <name evidence="1" type="ORF">SMTD_LOCUS9445</name>
</gene>
<organism evidence="1 2">
    <name type="scientific">Schistosoma mattheei</name>
    <dbReference type="NCBI Taxonomy" id="31246"/>
    <lineage>
        <taxon>Eukaryota</taxon>
        <taxon>Metazoa</taxon>
        <taxon>Spiralia</taxon>
        <taxon>Lophotrochozoa</taxon>
        <taxon>Platyhelminthes</taxon>
        <taxon>Trematoda</taxon>
        <taxon>Digenea</taxon>
        <taxon>Strigeidida</taxon>
        <taxon>Schistosomatoidea</taxon>
        <taxon>Schistosomatidae</taxon>
        <taxon>Schistosoma</taxon>
    </lineage>
</organism>
<proteinExistence type="predicted"/>
<keyword evidence="2" id="KW-1185">Reference proteome</keyword>
<dbReference type="AlphaFoldDB" id="A0A183P509"/>
<dbReference type="EMBL" id="UZAL01029711">
    <property type="protein sequence ID" value="VDP49917.1"/>
    <property type="molecule type" value="Genomic_DNA"/>
</dbReference>
<evidence type="ECO:0000313" key="1">
    <source>
        <dbReference type="EMBL" id="VDP49917.1"/>
    </source>
</evidence>
<dbReference type="Proteomes" id="UP000269396">
    <property type="component" value="Unassembled WGS sequence"/>
</dbReference>
<protein>
    <submittedName>
        <fullName evidence="1">Uncharacterized protein</fullName>
    </submittedName>
</protein>